<accession>A0A2P4SYA9</accession>
<organism evidence="1 2">
    <name type="scientific">Bambusicola thoracicus</name>
    <name type="common">Chinese bamboo-partridge</name>
    <name type="synonym">Perdix thoracica</name>
    <dbReference type="NCBI Taxonomy" id="9083"/>
    <lineage>
        <taxon>Eukaryota</taxon>
        <taxon>Metazoa</taxon>
        <taxon>Chordata</taxon>
        <taxon>Craniata</taxon>
        <taxon>Vertebrata</taxon>
        <taxon>Euteleostomi</taxon>
        <taxon>Archelosauria</taxon>
        <taxon>Archosauria</taxon>
        <taxon>Dinosauria</taxon>
        <taxon>Saurischia</taxon>
        <taxon>Theropoda</taxon>
        <taxon>Coelurosauria</taxon>
        <taxon>Aves</taxon>
        <taxon>Neognathae</taxon>
        <taxon>Galloanserae</taxon>
        <taxon>Galliformes</taxon>
        <taxon>Phasianidae</taxon>
        <taxon>Perdicinae</taxon>
        <taxon>Bambusicola</taxon>
    </lineage>
</organism>
<dbReference type="EMBL" id="PPHD01016589">
    <property type="protein sequence ID" value="POI29112.1"/>
    <property type="molecule type" value="Genomic_DNA"/>
</dbReference>
<name>A0A2P4SYA9_BAMTH</name>
<proteinExistence type="predicted"/>
<evidence type="ECO:0000313" key="1">
    <source>
        <dbReference type="EMBL" id="POI29112.1"/>
    </source>
</evidence>
<evidence type="ECO:0000313" key="2">
    <source>
        <dbReference type="Proteomes" id="UP000237246"/>
    </source>
</evidence>
<dbReference type="Proteomes" id="UP000237246">
    <property type="component" value="Unassembled WGS sequence"/>
</dbReference>
<sequence length="15" mass="1819">MIIFLVCLRQREKGI</sequence>
<comment type="caution">
    <text evidence="1">The sequence shown here is derived from an EMBL/GenBank/DDBJ whole genome shotgun (WGS) entry which is preliminary data.</text>
</comment>
<reference evidence="1 2" key="1">
    <citation type="submission" date="2018-01" db="EMBL/GenBank/DDBJ databases">
        <title>Comparison of the Chinese Bamboo Partridge and Red Junglefowl genome sequences highlights the importance of demography in genome evolution.</title>
        <authorList>
            <person name="Tiley G.P."/>
            <person name="Kimball R.T."/>
            <person name="Braun E.L."/>
            <person name="Burleigh J.G."/>
        </authorList>
    </citation>
    <scope>NUCLEOTIDE SEQUENCE [LARGE SCALE GENOMIC DNA]</scope>
    <source>
        <strain evidence="1">RTK389</strain>
        <tissue evidence="1">Blood</tissue>
    </source>
</reference>
<gene>
    <name evidence="1" type="ORF">CIB84_007140</name>
</gene>
<keyword evidence="2" id="KW-1185">Reference proteome</keyword>
<protein>
    <submittedName>
        <fullName evidence="1">Uncharacterized protein</fullName>
    </submittedName>
</protein>